<dbReference type="AlphaFoldDB" id="A0A0H5RK69"/>
<feature type="disulfide bond" evidence="3">
    <location>
        <begin position="35"/>
        <end position="49"/>
    </location>
</feature>
<feature type="signal peptide" evidence="4">
    <location>
        <begin position="1"/>
        <end position="18"/>
    </location>
</feature>
<reference evidence="6" key="1">
    <citation type="submission" date="2015-04" db="EMBL/GenBank/DDBJ databases">
        <title>The genome sequence of the plant pathogenic Rhizarian Plasmodiophora brassicae reveals insights in its biotrophic life cycle and the origin of chitin synthesis.</title>
        <authorList>
            <person name="Schwelm A."/>
            <person name="Fogelqvist J."/>
            <person name="Knaust A."/>
            <person name="Julke S."/>
            <person name="Lilja T."/>
            <person name="Dhandapani V."/>
            <person name="Bonilla-Rosso G."/>
            <person name="Karlsson M."/>
            <person name="Shevchenko A."/>
            <person name="Choi S.R."/>
            <person name="Kim H.G."/>
            <person name="Park J.Y."/>
            <person name="Lim Y.P."/>
            <person name="Ludwig-Muller J."/>
            <person name="Dixelius C."/>
        </authorList>
    </citation>
    <scope>NUCLEOTIDE SEQUENCE</scope>
    <source>
        <tissue evidence="6">Potato root galls</tissue>
    </source>
</reference>
<feature type="disulfide bond" evidence="3">
    <location>
        <begin position="21"/>
        <end position="36"/>
    </location>
</feature>
<keyword evidence="2 3" id="KW-1015">Disulfide bond</keyword>
<feature type="disulfide bond" evidence="3">
    <location>
        <begin position="169"/>
        <end position="181"/>
    </location>
</feature>
<accession>A0A0H5RK69</accession>
<dbReference type="InterPro" id="IPR036861">
    <property type="entry name" value="Endochitinase-like_sf"/>
</dbReference>
<feature type="chain" id="PRO_5005223368" description="Chitin-binding type-1 domain-containing protein" evidence="4">
    <location>
        <begin position="19"/>
        <end position="202"/>
    </location>
</feature>
<comment type="caution">
    <text evidence="3">Lacks conserved residue(s) required for the propagation of feature annotation.</text>
</comment>
<dbReference type="EMBL" id="HACM01008682">
    <property type="protein sequence ID" value="CRZ09124.1"/>
    <property type="molecule type" value="Transcribed_RNA"/>
</dbReference>
<protein>
    <recommendedName>
        <fullName evidence="5">Chitin-binding type-1 domain-containing protein</fullName>
    </recommendedName>
</protein>
<dbReference type="PROSITE" id="PS50941">
    <property type="entry name" value="CHIT_BIND_I_2"/>
    <property type="match status" value="2"/>
</dbReference>
<dbReference type="Gene3D" id="3.30.60.10">
    <property type="entry name" value="Endochitinase-like"/>
    <property type="match status" value="3"/>
</dbReference>
<evidence type="ECO:0000256" key="1">
    <source>
        <dbReference type="ARBA" id="ARBA00022669"/>
    </source>
</evidence>
<proteinExistence type="predicted"/>
<sequence>MRATIVVCLIAVISYAVAENCGPLGGNVRCGGKNCCSRFGWCGATDAHCDPATCNKQFSAPASSCASQATNPLPSDSPFKVPNIDVCGGSSGIHCPGAGQDSYFYRCCSVNGHCGPKNDIQQQELYCGAGCQGAFGNCDTNRPRPASPTGPAKVVGAGGNCGPIVNTRCADGLCCSGSNFCGTGVDYCGAANWCQAKWGRCD</sequence>
<name>A0A0H5RK69_9EUKA</name>
<evidence type="ECO:0000256" key="3">
    <source>
        <dbReference type="PROSITE-ProRule" id="PRU00261"/>
    </source>
</evidence>
<dbReference type="SUPFAM" id="SSF57016">
    <property type="entry name" value="Plant lectins/antimicrobial peptides"/>
    <property type="match status" value="2"/>
</dbReference>
<feature type="domain" description="Chitin-binding type-1" evidence="5">
    <location>
        <begin position="158"/>
        <end position="202"/>
    </location>
</feature>
<dbReference type="InterPro" id="IPR001002">
    <property type="entry name" value="Chitin-bd_1"/>
</dbReference>
<keyword evidence="4" id="KW-0732">Signal</keyword>
<dbReference type="GO" id="GO:0008061">
    <property type="term" value="F:chitin binding"/>
    <property type="evidence" value="ECO:0007669"/>
    <property type="project" value="UniProtKB-UniRule"/>
</dbReference>
<dbReference type="CDD" id="cd00035">
    <property type="entry name" value="ChtBD1"/>
    <property type="match status" value="1"/>
</dbReference>
<evidence type="ECO:0000313" key="6">
    <source>
        <dbReference type="EMBL" id="CRZ09124.1"/>
    </source>
</evidence>
<feature type="domain" description="Chitin-binding type-1" evidence="5">
    <location>
        <begin position="18"/>
        <end position="67"/>
    </location>
</feature>
<dbReference type="SMART" id="SM00270">
    <property type="entry name" value="ChtBD1"/>
    <property type="match status" value="3"/>
</dbReference>
<keyword evidence="1 3" id="KW-0147">Chitin-binding</keyword>
<evidence type="ECO:0000256" key="2">
    <source>
        <dbReference type="ARBA" id="ARBA00023157"/>
    </source>
</evidence>
<feature type="disulfide bond" evidence="3">
    <location>
        <begin position="174"/>
        <end position="188"/>
    </location>
</feature>
<dbReference type="Pfam" id="PF00187">
    <property type="entry name" value="Chitin_bind_1"/>
    <property type="match status" value="1"/>
</dbReference>
<dbReference type="PANTHER" id="PTHR47849">
    <property type="entry name" value="CHITIN-BINDING LECTIN 1"/>
    <property type="match status" value="1"/>
</dbReference>
<organism evidence="6">
    <name type="scientific">Spongospora subterranea</name>
    <dbReference type="NCBI Taxonomy" id="70186"/>
    <lineage>
        <taxon>Eukaryota</taxon>
        <taxon>Sar</taxon>
        <taxon>Rhizaria</taxon>
        <taxon>Endomyxa</taxon>
        <taxon>Phytomyxea</taxon>
        <taxon>Plasmodiophorida</taxon>
        <taxon>Plasmodiophoridae</taxon>
        <taxon>Spongospora</taxon>
    </lineage>
</organism>
<evidence type="ECO:0000259" key="5">
    <source>
        <dbReference type="PROSITE" id="PS50941"/>
    </source>
</evidence>
<feature type="disulfide bond" evidence="3">
    <location>
        <begin position="30"/>
        <end position="42"/>
    </location>
</feature>
<evidence type="ECO:0000256" key="4">
    <source>
        <dbReference type="SAM" id="SignalP"/>
    </source>
</evidence>